<evidence type="ECO:0000313" key="1">
    <source>
        <dbReference type="EMBL" id="KAK3199202.1"/>
    </source>
</evidence>
<reference evidence="1" key="1">
    <citation type="journal article" date="2023" name="Plant J.">
        <title>Genome sequences and population genomics provide insights into the demographic history, inbreeding, and mutation load of two 'living fossil' tree species of Dipteronia.</title>
        <authorList>
            <person name="Feng Y."/>
            <person name="Comes H.P."/>
            <person name="Chen J."/>
            <person name="Zhu S."/>
            <person name="Lu R."/>
            <person name="Zhang X."/>
            <person name="Li P."/>
            <person name="Qiu J."/>
            <person name="Olsen K.M."/>
            <person name="Qiu Y."/>
        </authorList>
    </citation>
    <scope>NUCLEOTIDE SEQUENCE</scope>
    <source>
        <strain evidence="1">NBL</strain>
    </source>
</reference>
<gene>
    <name evidence="1" type="ORF">Dsin_022617</name>
</gene>
<dbReference type="PANTHER" id="PTHR33116:SF75">
    <property type="entry name" value="RIBONUCLEASE H PROTEIN"/>
    <property type="match status" value="1"/>
</dbReference>
<evidence type="ECO:0008006" key="3">
    <source>
        <dbReference type="Google" id="ProtNLM"/>
    </source>
</evidence>
<organism evidence="1 2">
    <name type="scientific">Dipteronia sinensis</name>
    <dbReference type="NCBI Taxonomy" id="43782"/>
    <lineage>
        <taxon>Eukaryota</taxon>
        <taxon>Viridiplantae</taxon>
        <taxon>Streptophyta</taxon>
        <taxon>Embryophyta</taxon>
        <taxon>Tracheophyta</taxon>
        <taxon>Spermatophyta</taxon>
        <taxon>Magnoliopsida</taxon>
        <taxon>eudicotyledons</taxon>
        <taxon>Gunneridae</taxon>
        <taxon>Pentapetalae</taxon>
        <taxon>rosids</taxon>
        <taxon>malvids</taxon>
        <taxon>Sapindales</taxon>
        <taxon>Sapindaceae</taxon>
        <taxon>Hippocastanoideae</taxon>
        <taxon>Acereae</taxon>
        <taxon>Dipteronia</taxon>
    </lineage>
</organism>
<name>A0AAE0A2Q6_9ROSI</name>
<dbReference type="EMBL" id="JANJYJ010000007">
    <property type="protein sequence ID" value="KAK3199202.1"/>
    <property type="molecule type" value="Genomic_DNA"/>
</dbReference>
<keyword evidence="2" id="KW-1185">Reference proteome</keyword>
<evidence type="ECO:0000313" key="2">
    <source>
        <dbReference type="Proteomes" id="UP001281410"/>
    </source>
</evidence>
<dbReference type="Proteomes" id="UP001281410">
    <property type="component" value="Unassembled WGS sequence"/>
</dbReference>
<comment type="caution">
    <text evidence="1">The sequence shown here is derived from an EMBL/GenBank/DDBJ whole genome shotgun (WGS) entry which is preliminary data.</text>
</comment>
<dbReference type="AlphaFoldDB" id="A0AAE0A2Q6"/>
<dbReference type="PANTHER" id="PTHR33116">
    <property type="entry name" value="REVERSE TRANSCRIPTASE ZINC-BINDING DOMAIN-CONTAINING PROTEIN-RELATED-RELATED"/>
    <property type="match status" value="1"/>
</dbReference>
<sequence length="513" mass="58077">MEGVRKSWKNCSVGFHVGSKIKHKIKAVKIHLKAHFKEKKNEGNSVKVLGEELTRIESLAVAQGWLTVLREKRLACLVNLWKRIRIDEQNLRQISRVKWLREGDGNSKFFHIVSNVRKRSSLIEEISISGRLCCGPEEVREGVFSYFKDHFKRVESPRLRWDDVQVNQISEKEKIDLEAGFSVEEVWKALCECDGNKAPGPDGLNLNFIKKNWDCIKDDFLNALHAFHVDGSVIKDLNCTFIALILKLKCPGDIKDYRPISLVGSFTRSGFGGKWKGWIKWCVSSPSLSVLDVPPSKGDGLSEGCSFWNGGVHICHLQFADDTILFLDPKLEYLLNAKRILRCFELVSGLKITFHKSCLVRVGKKRPGEEDWATAFRCVSESLPVTYLGFPMGGISSREGFWNPVVRSGERIRLWQDVKWDSFPLIRAFPRIYALASDKSGVVSDFGSWEDTGIHLVAVDLFYDFLWQGLCPPKIEVFVWQLLKGRTLVKEVLLRLGVAQGISTVCPMCSGGS</sequence>
<accession>A0AAE0A2Q6</accession>
<proteinExistence type="predicted"/>
<protein>
    <recommendedName>
        <fullName evidence="3">Reverse transcriptase domain-containing protein</fullName>
    </recommendedName>
</protein>